<dbReference type="Proteomes" id="UP000002743">
    <property type="component" value="Chromosome"/>
</dbReference>
<reference evidence="1 2" key="2">
    <citation type="journal article" date="2011" name="J. Bacteriol.">
        <title>Genomes of three methylotrophs from a single niche uncover genetic and metabolic divergence of Methylophilaceae.</title>
        <authorList>
            <person name="Lapidus A."/>
            <person name="Clum A."/>
            <person name="Labutti K."/>
            <person name="Kaluzhnaya M.G."/>
            <person name="Lim S."/>
            <person name="Beck D.A."/>
            <person name="Glavina Del Rio T."/>
            <person name="Nolan M."/>
            <person name="Mavromatis K."/>
            <person name="Huntemann M."/>
            <person name="Lucas S."/>
            <person name="Lidstrom M.E."/>
            <person name="Ivanova N."/>
            <person name="Chistoserdova L."/>
        </authorList>
    </citation>
    <scope>NUCLEOTIDE SEQUENCE [LARGE SCALE GENOMIC DNA]</scope>
    <source>
        <strain evidence="1 2">SIP3-4</strain>
    </source>
</reference>
<dbReference type="OrthoDB" id="5959530at2"/>
<sequence>MEILLIVILIASAWFWLDSIGSREAAIQHGNALVDRTNLQLLDETVACTRLRLGRNSRGRVQLLRTYEFDVSAHGSDRMACQLQLLGRQLHSWHIPPYLQAVH</sequence>
<proteinExistence type="predicted"/>
<gene>
    <name evidence="1" type="ordered locus">Msip34_1145</name>
</gene>
<evidence type="ECO:0008006" key="3">
    <source>
        <dbReference type="Google" id="ProtNLM"/>
    </source>
</evidence>
<dbReference type="Pfam" id="PF11743">
    <property type="entry name" value="DUF3301"/>
    <property type="match status" value="1"/>
</dbReference>
<organism evidence="1 2">
    <name type="scientific">Methylovorus glucosotrophus (strain SIP3-4)</name>
    <dbReference type="NCBI Taxonomy" id="582744"/>
    <lineage>
        <taxon>Bacteria</taxon>
        <taxon>Pseudomonadati</taxon>
        <taxon>Pseudomonadota</taxon>
        <taxon>Betaproteobacteria</taxon>
        <taxon>Nitrosomonadales</taxon>
        <taxon>Methylophilaceae</taxon>
        <taxon>Methylovorus</taxon>
    </lineage>
</organism>
<reference evidence="2" key="1">
    <citation type="submission" date="2009-07" db="EMBL/GenBank/DDBJ databases">
        <title>Complete sequence of chromosome of Methylovorus sp. SIP3-4.</title>
        <authorList>
            <person name="Lucas S."/>
            <person name="Copeland A."/>
            <person name="Lapidus A."/>
            <person name="Glavina del Rio T."/>
            <person name="Tice H."/>
            <person name="Bruce D."/>
            <person name="Goodwin L."/>
            <person name="Pitluck S."/>
            <person name="Clum A."/>
            <person name="Larimer F."/>
            <person name="Land M."/>
            <person name="Hauser L."/>
            <person name="Kyrpides N."/>
            <person name="Mikhailova N."/>
            <person name="Kayluzhnaya M."/>
            <person name="Chistoserdova L."/>
        </authorList>
    </citation>
    <scope>NUCLEOTIDE SEQUENCE [LARGE SCALE GENOMIC DNA]</scope>
    <source>
        <strain evidence="2">SIP3-4</strain>
    </source>
</reference>
<dbReference type="HOGENOM" id="CLU_136199_0_1_4"/>
<evidence type="ECO:0000313" key="2">
    <source>
        <dbReference type="Proteomes" id="UP000002743"/>
    </source>
</evidence>
<name>C6XCW7_METGS</name>
<keyword evidence="2" id="KW-1185">Reference proteome</keyword>
<dbReference type="EMBL" id="CP001674">
    <property type="protein sequence ID" value="ACT50392.1"/>
    <property type="molecule type" value="Genomic_DNA"/>
</dbReference>
<dbReference type="STRING" id="582744.Msip34_1145"/>
<dbReference type="RefSeq" id="WP_013441995.1">
    <property type="nucleotide sequence ID" value="NC_012969.1"/>
</dbReference>
<dbReference type="AlphaFoldDB" id="C6XCW7"/>
<dbReference type="InterPro" id="IPR021732">
    <property type="entry name" value="DUF3301"/>
</dbReference>
<dbReference type="KEGG" id="mei:Msip34_1145"/>
<accession>C6XCW7</accession>
<protein>
    <recommendedName>
        <fullName evidence="3">DUF3301 domain-containing protein</fullName>
    </recommendedName>
</protein>
<evidence type="ECO:0000313" key="1">
    <source>
        <dbReference type="EMBL" id="ACT50392.1"/>
    </source>
</evidence>
<dbReference type="eggNOG" id="ENOG5032ZC9">
    <property type="taxonomic scope" value="Bacteria"/>
</dbReference>